<feature type="compositionally biased region" description="Low complexity" evidence="1">
    <location>
        <begin position="87"/>
        <end position="104"/>
    </location>
</feature>
<dbReference type="Pfam" id="PF09741">
    <property type="entry name" value="DUF2045"/>
    <property type="match status" value="1"/>
</dbReference>
<proteinExistence type="predicted"/>
<dbReference type="Proteomes" id="UP000193411">
    <property type="component" value="Unassembled WGS sequence"/>
</dbReference>
<name>A0A1Y2HNQ9_9FUNG</name>
<dbReference type="EMBL" id="MCFL01000018">
    <property type="protein sequence ID" value="ORZ36179.1"/>
    <property type="molecule type" value="Genomic_DNA"/>
</dbReference>
<evidence type="ECO:0000256" key="1">
    <source>
        <dbReference type="SAM" id="MobiDB-lite"/>
    </source>
</evidence>
<dbReference type="InterPro" id="IPR019141">
    <property type="entry name" value="DUF2045"/>
</dbReference>
<keyword evidence="3" id="KW-1185">Reference proteome</keyword>
<sequence>MADVLRIIVMRSLDTVVTESLARHNVPSRSPSLASLGSPDLRRLDELHENGLAAGGTAVPTELGGGDAPQLLRNSTASPSSVGDGQPSSRPASSSASVSSSPRASQEDALGLGFQLVDANDAISPFAIHSAQQSSVVDPRFEAMIQLRNNEPAQRQYQELLIKHLLLHKNEEHDDMLFYVPQSWPSAMRRDALSGIGPPSTPTYSTSSSDLLIVQRNVASTLSLPPNLPEVDWVMSVWLNVIMQVRFTSDVEWTYIRDK</sequence>
<protein>
    <submittedName>
        <fullName evidence="2">Uncharacterized protein</fullName>
    </submittedName>
</protein>
<feature type="compositionally biased region" description="Polar residues" evidence="1">
    <location>
        <begin position="72"/>
        <end position="83"/>
    </location>
</feature>
<comment type="caution">
    <text evidence="2">The sequence shown here is derived from an EMBL/GenBank/DDBJ whole genome shotgun (WGS) entry which is preliminary data.</text>
</comment>
<evidence type="ECO:0000313" key="3">
    <source>
        <dbReference type="Proteomes" id="UP000193411"/>
    </source>
</evidence>
<organism evidence="2 3">
    <name type="scientific">Catenaria anguillulae PL171</name>
    <dbReference type="NCBI Taxonomy" id="765915"/>
    <lineage>
        <taxon>Eukaryota</taxon>
        <taxon>Fungi</taxon>
        <taxon>Fungi incertae sedis</taxon>
        <taxon>Blastocladiomycota</taxon>
        <taxon>Blastocladiomycetes</taxon>
        <taxon>Blastocladiales</taxon>
        <taxon>Catenariaceae</taxon>
        <taxon>Catenaria</taxon>
    </lineage>
</organism>
<feature type="region of interest" description="Disordered" evidence="1">
    <location>
        <begin position="55"/>
        <end position="104"/>
    </location>
</feature>
<gene>
    <name evidence="2" type="ORF">BCR44DRAFT_55526</name>
</gene>
<dbReference type="OrthoDB" id="5575607at2759"/>
<evidence type="ECO:0000313" key="2">
    <source>
        <dbReference type="EMBL" id="ORZ36179.1"/>
    </source>
</evidence>
<reference evidence="2 3" key="1">
    <citation type="submission" date="2016-07" db="EMBL/GenBank/DDBJ databases">
        <title>Pervasive Adenine N6-methylation of Active Genes in Fungi.</title>
        <authorList>
            <consortium name="DOE Joint Genome Institute"/>
            <person name="Mondo S.J."/>
            <person name="Dannebaum R.O."/>
            <person name="Kuo R.C."/>
            <person name="Labutti K."/>
            <person name="Haridas S."/>
            <person name="Kuo A."/>
            <person name="Salamov A."/>
            <person name="Ahrendt S.R."/>
            <person name="Lipzen A."/>
            <person name="Sullivan W."/>
            <person name="Andreopoulos W.B."/>
            <person name="Clum A."/>
            <person name="Lindquist E."/>
            <person name="Daum C."/>
            <person name="Ramamoorthy G.K."/>
            <person name="Gryganskyi A."/>
            <person name="Culley D."/>
            <person name="Magnuson J.K."/>
            <person name="James T.Y."/>
            <person name="O'Malley M.A."/>
            <person name="Stajich J.E."/>
            <person name="Spatafora J.W."/>
            <person name="Visel A."/>
            <person name="Grigoriev I.V."/>
        </authorList>
    </citation>
    <scope>NUCLEOTIDE SEQUENCE [LARGE SCALE GENOMIC DNA]</scope>
    <source>
        <strain evidence="2 3">PL171</strain>
    </source>
</reference>
<dbReference type="AlphaFoldDB" id="A0A1Y2HNQ9"/>
<accession>A0A1Y2HNQ9</accession>